<dbReference type="InterPro" id="IPR001647">
    <property type="entry name" value="HTH_TetR"/>
</dbReference>
<protein>
    <submittedName>
        <fullName evidence="6">TetR family transcriptional regulator</fullName>
    </submittedName>
</protein>
<keyword evidence="1" id="KW-0805">Transcription regulation</keyword>
<dbReference type="PANTHER" id="PTHR30055:SF238">
    <property type="entry name" value="MYCOFACTOCIN BIOSYNTHESIS TRANSCRIPTIONAL REGULATOR MFTR-RELATED"/>
    <property type="match status" value="1"/>
</dbReference>
<dbReference type="InterPro" id="IPR023772">
    <property type="entry name" value="DNA-bd_HTH_TetR-type_CS"/>
</dbReference>
<dbReference type="PANTHER" id="PTHR30055">
    <property type="entry name" value="HTH-TYPE TRANSCRIPTIONAL REGULATOR RUTR"/>
    <property type="match status" value="1"/>
</dbReference>
<comment type="caution">
    <text evidence="6">The sequence shown here is derived from an EMBL/GenBank/DDBJ whole genome shotgun (WGS) entry which is preliminary data.</text>
</comment>
<dbReference type="InterPro" id="IPR009057">
    <property type="entry name" value="Homeodomain-like_sf"/>
</dbReference>
<evidence type="ECO:0000256" key="1">
    <source>
        <dbReference type="ARBA" id="ARBA00023015"/>
    </source>
</evidence>
<organism evidence="6 7">
    <name type="scientific">Catellatospora methionotrophica</name>
    <dbReference type="NCBI Taxonomy" id="121620"/>
    <lineage>
        <taxon>Bacteria</taxon>
        <taxon>Bacillati</taxon>
        <taxon>Actinomycetota</taxon>
        <taxon>Actinomycetes</taxon>
        <taxon>Micromonosporales</taxon>
        <taxon>Micromonosporaceae</taxon>
        <taxon>Catellatospora</taxon>
    </lineage>
</organism>
<dbReference type="GO" id="GO:0003700">
    <property type="term" value="F:DNA-binding transcription factor activity"/>
    <property type="evidence" value="ECO:0007669"/>
    <property type="project" value="TreeGrafter"/>
</dbReference>
<dbReference type="Gene3D" id="1.10.357.10">
    <property type="entry name" value="Tetracycline Repressor, domain 2"/>
    <property type="match status" value="1"/>
</dbReference>
<evidence type="ECO:0000259" key="5">
    <source>
        <dbReference type="PROSITE" id="PS50977"/>
    </source>
</evidence>
<feature type="DNA-binding region" description="H-T-H motif" evidence="4">
    <location>
        <begin position="46"/>
        <end position="65"/>
    </location>
</feature>
<gene>
    <name evidence="6" type="ORF">Cme02nite_05960</name>
</gene>
<dbReference type="AlphaFoldDB" id="A0A8J3LAS8"/>
<evidence type="ECO:0000313" key="7">
    <source>
        <dbReference type="Proteomes" id="UP000660339"/>
    </source>
</evidence>
<dbReference type="Pfam" id="PF00440">
    <property type="entry name" value="TetR_N"/>
    <property type="match status" value="1"/>
</dbReference>
<keyword evidence="7" id="KW-1185">Reference proteome</keyword>
<evidence type="ECO:0000256" key="2">
    <source>
        <dbReference type="ARBA" id="ARBA00023125"/>
    </source>
</evidence>
<dbReference type="PROSITE" id="PS50977">
    <property type="entry name" value="HTH_TETR_2"/>
    <property type="match status" value="1"/>
</dbReference>
<dbReference type="InterPro" id="IPR041347">
    <property type="entry name" value="MftR_C"/>
</dbReference>
<dbReference type="SUPFAM" id="SSF46689">
    <property type="entry name" value="Homeodomain-like"/>
    <property type="match status" value="1"/>
</dbReference>
<dbReference type="PRINTS" id="PR00455">
    <property type="entry name" value="HTHTETR"/>
</dbReference>
<evidence type="ECO:0000256" key="4">
    <source>
        <dbReference type="PROSITE-ProRule" id="PRU00335"/>
    </source>
</evidence>
<proteinExistence type="predicted"/>
<dbReference type="PROSITE" id="PS01081">
    <property type="entry name" value="HTH_TETR_1"/>
    <property type="match status" value="1"/>
</dbReference>
<keyword evidence="3" id="KW-0804">Transcription</keyword>
<dbReference type="Gene3D" id="1.10.10.60">
    <property type="entry name" value="Homeodomain-like"/>
    <property type="match status" value="1"/>
</dbReference>
<evidence type="ECO:0000256" key="3">
    <source>
        <dbReference type="ARBA" id="ARBA00023163"/>
    </source>
</evidence>
<sequence>MFDLPVTPIDQDAPLGRRDLRKQQTRAALTGAALRLCSLRGFDQVTVDDISGEAGVSSRTFFNYFASKEDAVLGDHLVEVDAMRARLAVLLPTMPVLEAIRRAVLLPVAAMEADRDHWFLRMEIIKHSPQLLPRLVLSNAEAERATTEQIAAHLGVDPATHVYPALVVATTSAAFRVAATGWMAAAGARSLGALVDRAFTALAAGLPDPD</sequence>
<dbReference type="GO" id="GO:0000976">
    <property type="term" value="F:transcription cis-regulatory region binding"/>
    <property type="evidence" value="ECO:0007669"/>
    <property type="project" value="TreeGrafter"/>
</dbReference>
<feature type="domain" description="HTH tetR-type" evidence="5">
    <location>
        <begin position="23"/>
        <end position="83"/>
    </location>
</feature>
<evidence type="ECO:0000313" key="6">
    <source>
        <dbReference type="EMBL" id="GIG12264.1"/>
    </source>
</evidence>
<keyword evidence="2 4" id="KW-0238">DNA-binding</keyword>
<accession>A0A8J3LAS8</accession>
<dbReference type="InterPro" id="IPR050109">
    <property type="entry name" value="HTH-type_TetR-like_transc_reg"/>
</dbReference>
<reference evidence="6" key="1">
    <citation type="submission" date="2021-01" db="EMBL/GenBank/DDBJ databases">
        <title>Whole genome shotgun sequence of Catellatospora methionotrophica NBRC 14553.</title>
        <authorList>
            <person name="Komaki H."/>
            <person name="Tamura T."/>
        </authorList>
    </citation>
    <scope>NUCLEOTIDE SEQUENCE</scope>
    <source>
        <strain evidence="6">NBRC 14553</strain>
    </source>
</reference>
<name>A0A8J3LAS8_9ACTN</name>
<dbReference type="Pfam" id="PF17754">
    <property type="entry name" value="TetR_C_14"/>
    <property type="match status" value="1"/>
</dbReference>
<dbReference type="Proteomes" id="UP000660339">
    <property type="component" value="Unassembled WGS sequence"/>
</dbReference>
<dbReference type="EMBL" id="BONJ01000001">
    <property type="protein sequence ID" value="GIG12264.1"/>
    <property type="molecule type" value="Genomic_DNA"/>
</dbReference>